<dbReference type="GeneID" id="81624195"/>
<sequence>MYGCKSQEAICIKAHHVASVAAAGATLMREKFRGKRDLFRVWSLLWLPNWQGMGSDGSDVGTKDASETAGVHAAWHMHAPVM</sequence>
<comment type="caution">
    <text evidence="1">The sequence shown here is derived from an EMBL/GenBank/DDBJ whole genome shotgun (WGS) entry which is preliminary data.</text>
</comment>
<dbReference type="RefSeq" id="XP_056791487.1">
    <property type="nucleotide sequence ID" value="XM_056933946.1"/>
</dbReference>
<dbReference type="AlphaFoldDB" id="A0A9W9XDT9"/>
<dbReference type="EMBL" id="JAPWDQ010000004">
    <property type="protein sequence ID" value="KAJ5489454.1"/>
    <property type="molecule type" value="Genomic_DNA"/>
</dbReference>
<evidence type="ECO:0000313" key="1">
    <source>
        <dbReference type="EMBL" id="KAJ5489454.1"/>
    </source>
</evidence>
<organism evidence="1 2">
    <name type="scientific">Penicillium diatomitis</name>
    <dbReference type="NCBI Taxonomy" id="2819901"/>
    <lineage>
        <taxon>Eukaryota</taxon>
        <taxon>Fungi</taxon>
        <taxon>Dikarya</taxon>
        <taxon>Ascomycota</taxon>
        <taxon>Pezizomycotina</taxon>
        <taxon>Eurotiomycetes</taxon>
        <taxon>Eurotiomycetidae</taxon>
        <taxon>Eurotiales</taxon>
        <taxon>Aspergillaceae</taxon>
        <taxon>Penicillium</taxon>
    </lineage>
</organism>
<protein>
    <submittedName>
        <fullName evidence="1">Uncharacterized protein</fullName>
    </submittedName>
</protein>
<gene>
    <name evidence="1" type="ORF">N7539_004344</name>
</gene>
<keyword evidence="2" id="KW-1185">Reference proteome</keyword>
<proteinExistence type="predicted"/>
<evidence type="ECO:0000313" key="2">
    <source>
        <dbReference type="Proteomes" id="UP001148312"/>
    </source>
</evidence>
<dbReference type="Proteomes" id="UP001148312">
    <property type="component" value="Unassembled WGS sequence"/>
</dbReference>
<name>A0A9W9XDT9_9EURO</name>
<reference evidence="1" key="2">
    <citation type="journal article" date="2023" name="IMA Fungus">
        <title>Comparative genomic study of the Penicillium genus elucidates a diverse pangenome and 15 lateral gene transfer events.</title>
        <authorList>
            <person name="Petersen C."/>
            <person name="Sorensen T."/>
            <person name="Nielsen M.R."/>
            <person name="Sondergaard T.E."/>
            <person name="Sorensen J.L."/>
            <person name="Fitzpatrick D.A."/>
            <person name="Frisvad J.C."/>
            <person name="Nielsen K.L."/>
        </authorList>
    </citation>
    <scope>NUCLEOTIDE SEQUENCE</scope>
    <source>
        <strain evidence="1">IBT 30728</strain>
    </source>
</reference>
<reference evidence="1" key="1">
    <citation type="submission" date="2022-12" db="EMBL/GenBank/DDBJ databases">
        <authorList>
            <person name="Petersen C."/>
        </authorList>
    </citation>
    <scope>NUCLEOTIDE SEQUENCE</scope>
    <source>
        <strain evidence="1">IBT 30728</strain>
    </source>
</reference>
<accession>A0A9W9XDT9</accession>